<dbReference type="GO" id="GO:0015418">
    <property type="term" value="F:ABC-type quaternary ammonium compound transporting activity"/>
    <property type="evidence" value="ECO:0007669"/>
    <property type="project" value="UniProtKB-EC"/>
</dbReference>
<evidence type="ECO:0000256" key="2">
    <source>
        <dbReference type="ARBA" id="ARBA00022448"/>
    </source>
</evidence>
<evidence type="ECO:0000259" key="7">
    <source>
        <dbReference type="PROSITE" id="PS50893"/>
    </source>
</evidence>
<keyword evidence="4" id="KW-0067">ATP-binding</keyword>
<dbReference type="Proteomes" id="UP000321118">
    <property type="component" value="Unassembled WGS sequence"/>
</dbReference>
<accession>A0A510V1V9</accession>
<evidence type="ECO:0000313" key="9">
    <source>
        <dbReference type="Proteomes" id="UP000321118"/>
    </source>
</evidence>
<keyword evidence="3" id="KW-0547">Nucleotide-binding</keyword>
<comment type="similarity">
    <text evidence="1">Belongs to the ABC transporter superfamily.</text>
</comment>
<feature type="domain" description="ABC transporter" evidence="7">
    <location>
        <begin position="39"/>
        <end position="281"/>
    </location>
</feature>
<evidence type="ECO:0000313" key="8">
    <source>
        <dbReference type="EMBL" id="GEK20884.1"/>
    </source>
</evidence>
<keyword evidence="2" id="KW-0813">Transport</keyword>
<dbReference type="FunFam" id="3.40.50.300:FF:000425">
    <property type="entry name" value="Probable ABC transporter, ATP-binding subunit"/>
    <property type="match status" value="1"/>
</dbReference>
<name>A0A510V1V9_9CELL</name>
<sequence length="384" mass="40895">MEPGPDAWRERTRGVRHAQDLRLSEAATSVRRVADDPAIAFEHVSKSYASGRGDARGSGAAVDDLSLAVQPHEVLVLVGPSGCGKSTTLRMANRLVEPTSGRIMLEGEDVTTVDPVGLRRRMGYVIQNVGLFPHRTVAQNVATVPGLVGWDRKRTATRVDELLDLVGLPPEKYARRFPHELSGGERQRVGVARALATDPPVLLMDEPFGAVDPVGRRRLQTEFARIQRALGITVMLVTHDIDEAVRMADRVAVLSTGAHIEQLASPLDIVARPATPAVADLVGRGRTARLLALGRLERADLDPGVQDGTGGTPLTVGAELGDVLSALVGADGPLPVHDEQGRVVGSATPATVVRALDRLTERDQQGPETHATADVDAPVGTLRT</sequence>
<dbReference type="InterPro" id="IPR003439">
    <property type="entry name" value="ABC_transporter-like_ATP-bd"/>
</dbReference>
<dbReference type="PROSITE" id="PS50893">
    <property type="entry name" value="ABC_TRANSPORTER_2"/>
    <property type="match status" value="1"/>
</dbReference>
<dbReference type="SMART" id="SM00382">
    <property type="entry name" value="AAA"/>
    <property type="match status" value="1"/>
</dbReference>
<organism evidence="8 9">
    <name type="scientific">Cellulomonas xylanilytica</name>
    <dbReference type="NCBI Taxonomy" id="233583"/>
    <lineage>
        <taxon>Bacteria</taxon>
        <taxon>Bacillati</taxon>
        <taxon>Actinomycetota</taxon>
        <taxon>Actinomycetes</taxon>
        <taxon>Micrococcales</taxon>
        <taxon>Cellulomonadaceae</taxon>
        <taxon>Cellulomonas</taxon>
    </lineage>
</organism>
<dbReference type="EC" id="7.6.2.9" evidence="5"/>
<evidence type="ECO:0000256" key="4">
    <source>
        <dbReference type="ARBA" id="ARBA00022840"/>
    </source>
</evidence>
<dbReference type="GO" id="GO:0016887">
    <property type="term" value="F:ATP hydrolysis activity"/>
    <property type="evidence" value="ECO:0007669"/>
    <property type="project" value="InterPro"/>
</dbReference>
<evidence type="ECO:0000256" key="3">
    <source>
        <dbReference type="ARBA" id="ARBA00022741"/>
    </source>
</evidence>
<dbReference type="PANTHER" id="PTHR43117">
    <property type="entry name" value="OSMOPROTECTANT IMPORT ATP-BINDING PROTEIN OSMV"/>
    <property type="match status" value="1"/>
</dbReference>
<evidence type="ECO:0000256" key="1">
    <source>
        <dbReference type="ARBA" id="ARBA00005417"/>
    </source>
</evidence>
<evidence type="ECO:0000256" key="5">
    <source>
        <dbReference type="ARBA" id="ARBA00066388"/>
    </source>
</evidence>
<dbReference type="AlphaFoldDB" id="A0A510V1V9"/>
<feature type="region of interest" description="Disordered" evidence="6">
    <location>
        <begin position="360"/>
        <end position="384"/>
    </location>
</feature>
<reference evidence="8 9" key="1">
    <citation type="submission" date="2019-07" db="EMBL/GenBank/DDBJ databases">
        <title>Whole genome shotgun sequence of Cellulomonas xylanilytica NBRC 101102.</title>
        <authorList>
            <person name="Hosoyama A."/>
            <person name="Uohara A."/>
            <person name="Ohji S."/>
            <person name="Ichikawa N."/>
        </authorList>
    </citation>
    <scope>NUCLEOTIDE SEQUENCE [LARGE SCALE GENOMIC DNA]</scope>
    <source>
        <strain evidence="8 9">NBRC 101102</strain>
    </source>
</reference>
<dbReference type="Pfam" id="PF00005">
    <property type="entry name" value="ABC_tran"/>
    <property type="match status" value="1"/>
</dbReference>
<keyword evidence="9" id="KW-1185">Reference proteome</keyword>
<dbReference type="EMBL" id="BJUB01000003">
    <property type="protein sequence ID" value="GEK20884.1"/>
    <property type="molecule type" value="Genomic_DNA"/>
</dbReference>
<gene>
    <name evidence="8" type="ORF">CXY01_14040</name>
</gene>
<dbReference type="GO" id="GO:0005524">
    <property type="term" value="F:ATP binding"/>
    <property type="evidence" value="ECO:0007669"/>
    <property type="project" value="UniProtKB-KW"/>
</dbReference>
<dbReference type="InterPro" id="IPR017871">
    <property type="entry name" value="ABC_transporter-like_CS"/>
</dbReference>
<dbReference type="PANTHER" id="PTHR43117:SF5">
    <property type="entry name" value="GLYCINE BETAINE UPTAKE SYSTEM ATP-BINDING PROTEIN YEHX"/>
    <property type="match status" value="1"/>
</dbReference>
<dbReference type="Gene3D" id="3.40.50.300">
    <property type="entry name" value="P-loop containing nucleotide triphosphate hydrolases"/>
    <property type="match status" value="1"/>
</dbReference>
<dbReference type="PROSITE" id="PS00211">
    <property type="entry name" value="ABC_TRANSPORTER_1"/>
    <property type="match status" value="1"/>
</dbReference>
<dbReference type="InterPro" id="IPR003593">
    <property type="entry name" value="AAA+_ATPase"/>
</dbReference>
<dbReference type="InterPro" id="IPR027417">
    <property type="entry name" value="P-loop_NTPase"/>
</dbReference>
<proteinExistence type="inferred from homology"/>
<evidence type="ECO:0000256" key="6">
    <source>
        <dbReference type="SAM" id="MobiDB-lite"/>
    </source>
</evidence>
<comment type="caution">
    <text evidence="8">The sequence shown here is derived from an EMBL/GenBank/DDBJ whole genome shotgun (WGS) entry which is preliminary data.</text>
</comment>
<protein>
    <recommendedName>
        <fullName evidence="5">ABC-type quaternary amine transporter</fullName>
        <ecNumber evidence="5">7.6.2.9</ecNumber>
    </recommendedName>
</protein>
<dbReference type="SUPFAM" id="SSF52540">
    <property type="entry name" value="P-loop containing nucleoside triphosphate hydrolases"/>
    <property type="match status" value="1"/>
</dbReference>